<name>A0ABQ3AJB8_9ACTN</name>
<comment type="caution">
    <text evidence="1">The sequence shown here is derived from an EMBL/GenBank/DDBJ whole genome shotgun (WGS) entry which is preliminary data.</text>
</comment>
<accession>A0ABQ3AJB8</accession>
<sequence>MDAGLGVGGADGVGDLGLDEELPVLSFNGPGDYRLRIHARGRDTAVDLTPEEVTEWYLIQAWPASAQDVAVLRQRDAYGASHRAR</sequence>
<organism evidence="1 2">
    <name type="scientific">Streptomyces djakartensis</name>
    <dbReference type="NCBI Taxonomy" id="68193"/>
    <lineage>
        <taxon>Bacteria</taxon>
        <taxon>Bacillati</taxon>
        <taxon>Actinomycetota</taxon>
        <taxon>Actinomycetes</taxon>
        <taxon>Kitasatosporales</taxon>
        <taxon>Streptomycetaceae</taxon>
        <taxon>Streptomyces</taxon>
    </lineage>
</organism>
<evidence type="ECO:0000313" key="1">
    <source>
        <dbReference type="EMBL" id="GGY50857.1"/>
    </source>
</evidence>
<dbReference type="Proteomes" id="UP000653308">
    <property type="component" value="Unassembled WGS sequence"/>
</dbReference>
<keyword evidence="2" id="KW-1185">Reference proteome</keyword>
<evidence type="ECO:0000313" key="2">
    <source>
        <dbReference type="Proteomes" id="UP000653308"/>
    </source>
</evidence>
<proteinExistence type="predicted"/>
<reference evidence="2" key="1">
    <citation type="journal article" date="2019" name="Int. J. Syst. Evol. Microbiol.">
        <title>The Global Catalogue of Microorganisms (GCM) 10K type strain sequencing project: providing services to taxonomists for standard genome sequencing and annotation.</title>
        <authorList>
            <consortium name="The Broad Institute Genomics Platform"/>
            <consortium name="The Broad Institute Genome Sequencing Center for Infectious Disease"/>
            <person name="Wu L."/>
            <person name="Ma J."/>
        </authorList>
    </citation>
    <scope>NUCLEOTIDE SEQUENCE [LARGE SCALE GENOMIC DNA]</scope>
    <source>
        <strain evidence="2">JCM 4957</strain>
    </source>
</reference>
<gene>
    <name evidence="1" type="ORF">GCM10010384_66030</name>
</gene>
<protein>
    <submittedName>
        <fullName evidence="1">Uncharacterized protein</fullName>
    </submittedName>
</protein>
<dbReference type="EMBL" id="BMWE01000034">
    <property type="protein sequence ID" value="GGY50857.1"/>
    <property type="molecule type" value="Genomic_DNA"/>
</dbReference>